<organism evidence="7">
    <name type="scientific">marine sediment metagenome</name>
    <dbReference type="NCBI Taxonomy" id="412755"/>
    <lineage>
        <taxon>unclassified sequences</taxon>
        <taxon>metagenomes</taxon>
        <taxon>ecological metagenomes</taxon>
    </lineage>
</organism>
<feature type="transmembrane region" description="Helical" evidence="6">
    <location>
        <begin position="137"/>
        <end position="158"/>
    </location>
</feature>
<evidence type="ECO:0000256" key="4">
    <source>
        <dbReference type="ARBA" id="ARBA00022989"/>
    </source>
</evidence>
<feature type="transmembrane region" description="Helical" evidence="6">
    <location>
        <begin position="376"/>
        <end position="397"/>
    </location>
</feature>
<feature type="transmembrane region" description="Helical" evidence="6">
    <location>
        <begin position="22"/>
        <end position="43"/>
    </location>
</feature>
<keyword evidence="3 6" id="KW-0812">Transmembrane</keyword>
<feature type="transmembrane region" description="Helical" evidence="6">
    <location>
        <begin position="284"/>
        <end position="307"/>
    </location>
</feature>
<evidence type="ECO:0000256" key="3">
    <source>
        <dbReference type="ARBA" id="ARBA00022692"/>
    </source>
</evidence>
<feature type="transmembrane region" description="Helical" evidence="6">
    <location>
        <begin position="106"/>
        <end position="125"/>
    </location>
</feature>
<name>A0A0F9SJ44_9ZZZZ</name>
<dbReference type="GO" id="GO:0005886">
    <property type="term" value="C:plasma membrane"/>
    <property type="evidence" value="ECO:0007669"/>
    <property type="project" value="UniProtKB-SubCell"/>
</dbReference>
<evidence type="ECO:0000256" key="6">
    <source>
        <dbReference type="SAM" id="Phobius"/>
    </source>
</evidence>
<accession>A0A0F9SJ44</accession>
<dbReference type="PANTHER" id="PTHR30250">
    <property type="entry name" value="PST FAMILY PREDICTED COLANIC ACID TRANSPORTER"/>
    <property type="match status" value="1"/>
</dbReference>
<feature type="transmembrane region" description="Helical" evidence="6">
    <location>
        <begin position="164"/>
        <end position="184"/>
    </location>
</feature>
<feature type="transmembrane region" description="Helical" evidence="6">
    <location>
        <begin position="352"/>
        <end position="370"/>
    </location>
</feature>
<feature type="transmembrane region" description="Helical" evidence="6">
    <location>
        <begin position="235"/>
        <end position="255"/>
    </location>
</feature>
<feature type="transmembrane region" description="Helical" evidence="6">
    <location>
        <begin position="450"/>
        <end position="474"/>
    </location>
</feature>
<dbReference type="EMBL" id="LAZR01000630">
    <property type="protein sequence ID" value="KKN62282.1"/>
    <property type="molecule type" value="Genomic_DNA"/>
</dbReference>
<dbReference type="InterPro" id="IPR050833">
    <property type="entry name" value="Poly_Biosynth_Transport"/>
</dbReference>
<feature type="transmembrane region" description="Helical" evidence="6">
    <location>
        <begin position="205"/>
        <end position="229"/>
    </location>
</feature>
<evidence type="ECO:0000256" key="1">
    <source>
        <dbReference type="ARBA" id="ARBA00004651"/>
    </source>
</evidence>
<comment type="caution">
    <text evidence="7">The sequence shown here is derived from an EMBL/GenBank/DDBJ whole genome shotgun (WGS) entry which is preliminary data.</text>
</comment>
<proteinExistence type="predicted"/>
<evidence type="ECO:0000256" key="5">
    <source>
        <dbReference type="ARBA" id="ARBA00023136"/>
    </source>
</evidence>
<keyword evidence="2" id="KW-1003">Cell membrane</keyword>
<protein>
    <recommendedName>
        <fullName evidence="8">Polysaccharide biosynthesis protein C-terminal domain-containing protein</fullName>
    </recommendedName>
</protein>
<comment type="subcellular location">
    <subcellularLocation>
        <location evidence="1">Cell membrane</location>
        <topology evidence="1">Multi-pass membrane protein</topology>
    </subcellularLocation>
</comment>
<dbReference type="Pfam" id="PF01943">
    <property type="entry name" value="Polysacc_synt"/>
    <property type="match status" value="1"/>
</dbReference>
<sequence>MSFAIIIGKVFSIPSAIITAKLLGPSLFGVLAILNLIIQYAGYTHMGLLQSLSRDVPIAYGKGDKREAKLIKDTVYTGFTILSAFAVLALWILFISGVTFKGVLDFPVLILISLILIANRVISFLKSYIKAEGKFMIIGRLNLIIKFFTPTLNIPAVLLFKLKGVLFALLLTEAISVAYCLIRLKKPKFHFRLKIRKTLQLLKTGSLIFINKISDGIFWSVDLMILTAMMSTSYVGLYSIAMSVMGVVLPFSQAINMTVYRKMMVDGGKFGVASKKHFRKYTEGLFACHLLFNSLALGFSILIYTVIIKTILIKYIDSLPIIIILGFGYMIYTSRLFLSFYLNITNQLGKRLVIILSALGLNAILDYFLIVKGYGLKGVAFACSFSFLLISVLIIGISFKQIYGTLKSAFSIIFKICSISAILMGIISAFSRWEVIEYTSRLGIYSKVLWGMADLTVKGFIFSLVCVGIYFLFFRKYQLYKELKPIISYAWYSFTNRLKKGKKAVYEGEYE</sequence>
<dbReference type="PANTHER" id="PTHR30250:SF11">
    <property type="entry name" value="O-ANTIGEN TRANSPORTER-RELATED"/>
    <property type="match status" value="1"/>
</dbReference>
<gene>
    <name evidence="7" type="ORF">LCGC14_0513420</name>
</gene>
<evidence type="ECO:0000256" key="2">
    <source>
        <dbReference type="ARBA" id="ARBA00022475"/>
    </source>
</evidence>
<reference evidence="7" key="1">
    <citation type="journal article" date="2015" name="Nature">
        <title>Complex archaea that bridge the gap between prokaryotes and eukaryotes.</title>
        <authorList>
            <person name="Spang A."/>
            <person name="Saw J.H."/>
            <person name="Jorgensen S.L."/>
            <person name="Zaremba-Niedzwiedzka K."/>
            <person name="Martijn J."/>
            <person name="Lind A.E."/>
            <person name="van Eijk R."/>
            <person name="Schleper C."/>
            <person name="Guy L."/>
            <person name="Ettema T.J."/>
        </authorList>
    </citation>
    <scope>NUCLEOTIDE SEQUENCE</scope>
</reference>
<feature type="transmembrane region" description="Helical" evidence="6">
    <location>
        <begin position="319"/>
        <end position="340"/>
    </location>
</feature>
<keyword evidence="5 6" id="KW-0472">Membrane</keyword>
<dbReference type="InterPro" id="IPR002797">
    <property type="entry name" value="Polysacc_synth"/>
</dbReference>
<evidence type="ECO:0008006" key="8">
    <source>
        <dbReference type="Google" id="ProtNLM"/>
    </source>
</evidence>
<feature type="transmembrane region" description="Helical" evidence="6">
    <location>
        <begin position="409"/>
        <end position="430"/>
    </location>
</feature>
<feature type="transmembrane region" description="Helical" evidence="6">
    <location>
        <begin position="75"/>
        <end position="100"/>
    </location>
</feature>
<evidence type="ECO:0000313" key="7">
    <source>
        <dbReference type="EMBL" id="KKN62282.1"/>
    </source>
</evidence>
<dbReference type="AlphaFoldDB" id="A0A0F9SJ44"/>
<keyword evidence="4 6" id="KW-1133">Transmembrane helix</keyword>